<dbReference type="GO" id="GO:0031119">
    <property type="term" value="P:tRNA pseudouridine synthesis"/>
    <property type="evidence" value="ECO:0007669"/>
    <property type="project" value="TreeGrafter"/>
</dbReference>
<keyword evidence="2 6" id="KW-0819">tRNA processing</keyword>
<sequence length="304" mass="34647">MVRYLIHFQYFGTNYCGVVKASKNAIARSGKIGVQDVIENVLEKLNPYRSTKIYVSSRTDSGVHALCNTAHFDLVRPPNKPEAFRDESLCLGLNSFIPRREQVRVIGARRVPDKFHAQHNAISRSYLYRIAVGCTYRSLPVTEKDRCWAIKSELNIEAMKEATKLFLGTHDFSAFRSASKENSFKSPIKTIDRIEIAPSHGLLDRHWSRGHSHIQFWEVSFRSRSFVYRQIRRMVSALVSVGKGSRSLEEVRAVLESCDNAHPKTSPTAPPDGLYLKEVLYNEEDLSLENMQESESSEIVRPNL</sequence>
<dbReference type="InterPro" id="IPR020095">
    <property type="entry name" value="PsdUridine_synth_TruA_C"/>
</dbReference>
<dbReference type="SUPFAM" id="SSF55120">
    <property type="entry name" value="Pseudouridine synthase"/>
    <property type="match status" value="1"/>
</dbReference>
<dbReference type="Gene3D" id="3.30.70.580">
    <property type="entry name" value="Pseudouridine synthase I, catalytic domain, N-terminal subdomain"/>
    <property type="match status" value="1"/>
</dbReference>
<dbReference type="InterPro" id="IPR020103">
    <property type="entry name" value="PsdUridine_synth_cat_dom_sf"/>
</dbReference>
<dbReference type="GO" id="GO:0003723">
    <property type="term" value="F:RNA binding"/>
    <property type="evidence" value="ECO:0007669"/>
    <property type="project" value="InterPro"/>
</dbReference>
<dbReference type="PANTHER" id="PTHR11142">
    <property type="entry name" value="PSEUDOURIDYLATE SYNTHASE"/>
    <property type="match status" value="1"/>
</dbReference>
<evidence type="ECO:0000256" key="3">
    <source>
        <dbReference type="ARBA" id="ARBA00023235"/>
    </source>
</evidence>
<feature type="active site" description="Nucleophile" evidence="4">
    <location>
        <position position="60"/>
    </location>
</feature>
<evidence type="ECO:0000256" key="2">
    <source>
        <dbReference type="ARBA" id="ARBA00022694"/>
    </source>
</evidence>
<dbReference type="GeneID" id="119745719"/>
<reference evidence="8" key="1">
    <citation type="submission" date="2022-11" db="UniProtKB">
        <authorList>
            <consortium name="EnsemblMetazoa"/>
        </authorList>
    </citation>
    <scope>IDENTIFICATION</scope>
</reference>
<dbReference type="Proteomes" id="UP000887568">
    <property type="component" value="Unplaced"/>
</dbReference>
<evidence type="ECO:0000313" key="8">
    <source>
        <dbReference type="EnsemblMetazoa" id="XP_038078190.1"/>
    </source>
</evidence>
<dbReference type="InterPro" id="IPR020097">
    <property type="entry name" value="PsdUridine_synth_TruA_a/b_dom"/>
</dbReference>
<dbReference type="Pfam" id="PF01416">
    <property type="entry name" value="PseudoU_synth_1"/>
    <property type="match status" value="1"/>
</dbReference>
<feature type="binding site" evidence="5">
    <location>
        <position position="126"/>
    </location>
    <ligand>
        <name>substrate</name>
    </ligand>
</feature>
<dbReference type="CTD" id="126789"/>
<protein>
    <recommendedName>
        <fullName evidence="6">tRNA pseudouridine synthase</fullName>
        <ecNumber evidence="6">5.4.99.12</ecNumber>
    </recommendedName>
</protein>
<feature type="domain" description="Pseudouridine synthase I TruA alpha/beta" evidence="7">
    <location>
        <begin position="162"/>
        <end position="282"/>
    </location>
</feature>
<proteinExistence type="inferred from homology"/>
<dbReference type="EC" id="5.4.99.12" evidence="6"/>
<evidence type="ECO:0000259" key="7">
    <source>
        <dbReference type="Pfam" id="PF01416"/>
    </source>
</evidence>
<dbReference type="OrthoDB" id="271910at2759"/>
<accession>A0A914BQF2</accession>
<dbReference type="InterPro" id="IPR020094">
    <property type="entry name" value="TruA/RsuA/RluB/E/F_N"/>
</dbReference>
<dbReference type="OMA" id="ADAFCHN"/>
<evidence type="ECO:0000256" key="1">
    <source>
        <dbReference type="ARBA" id="ARBA00009375"/>
    </source>
</evidence>
<dbReference type="PIRSF" id="PIRSF001430">
    <property type="entry name" value="tRNA_psdUrid_synth"/>
    <property type="match status" value="1"/>
</dbReference>
<name>A0A914BQF2_PATMI</name>
<keyword evidence="9" id="KW-1185">Reference proteome</keyword>
<dbReference type="CDD" id="cd02570">
    <property type="entry name" value="PseudoU_synth_EcTruA"/>
    <property type="match status" value="1"/>
</dbReference>
<dbReference type="RefSeq" id="XP_038078190.1">
    <property type="nucleotide sequence ID" value="XM_038222262.1"/>
</dbReference>
<comment type="catalytic activity">
    <reaction evidence="6">
        <text>uridine(38/39/40) in tRNA = pseudouridine(38/39/40) in tRNA</text>
        <dbReference type="Rhea" id="RHEA:22376"/>
        <dbReference type="Rhea" id="RHEA-COMP:10085"/>
        <dbReference type="Rhea" id="RHEA-COMP:10087"/>
        <dbReference type="ChEBI" id="CHEBI:65314"/>
        <dbReference type="ChEBI" id="CHEBI:65315"/>
        <dbReference type="EC" id="5.4.99.12"/>
    </reaction>
</comment>
<evidence type="ECO:0000256" key="6">
    <source>
        <dbReference type="RuleBase" id="RU003792"/>
    </source>
</evidence>
<dbReference type="GO" id="GO:0160147">
    <property type="term" value="F:tRNA pseudouridine(38-40) synthase activity"/>
    <property type="evidence" value="ECO:0007669"/>
    <property type="project" value="UniProtKB-EC"/>
</dbReference>
<comment type="similarity">
    <text evidence="1 6">Belongs to the tRNA pseudouridine synthase TruA family.</text>
</comment>
<evidence type="ECO:0000313" key="9">
    <source>
        <dbReference type="Proteomes" id="UP000887568"/>
    </source>
</evidence>
<dbReference type="PANTHER" id="PTHR11142:SF0">
    <property type="entry name" value="TRNA PSEUDOURIDINE SYNTHASE-LIKE 1"/>
    <property type="match status" value="1"/>
</dbReference>
<evidence type="ECO:0000256" key="4">
    <source>
        <dbReference type="PIRSR" id="PIRSR001430-1"/>
    </source>
</evidence>
<dbReference type="Gene3D" id="3.30.70.660">
    <property type="entry name" value="Pseudouridine synthase I, catalytic domain, C-terminal subdomain"/>
    <property type="match status" value="1"/>
</dbReference>
<keyword evidence="3 6" id="KW-0413">Isomerase</keyword>
<dbReference type="HAMAP" id="MF_00171">
    <property type="entry name" value="TruA"/>
    <property type="match status" value="1"/>
</dbReference>
<dbReference type="AlphaFoldDB" id="A0A914BQF2"/>
<dbReference type="InterPro" id="IPR001406">
    <property type="entry name" value="PsdUridine_synth_TruA"/>
</dbReference>
<organism evidence="8 9">
    <name type="scientific">Patiria miniata</name>
    <name type="common">Bat star</name>
    <name type="synonym">Asterina miniata</name>
    <dbReference type="NCBI Taxonomy" id="46514"/>
    <lineage>
        <taxon>Eukaryota</taxon>
        <taxon>Metazoa</taxon>
        <taxon>Echinodermata</taxon>
        <taxon>Eleutherozoa</taxon>
        <taxon>Asterozoa</taxon>
        <taxon>Asteroidea</taxon>
        <taxon>Valvatacea</taxon>
        <taxon>Valvatida</taxon>
        <taxon>Asterinidae</taxon>
        <taxon>Patiria</taxon>
    </lineage>
</organism>
<dbReference type="EnsemblMetazoa" id="XM_038222262.1">
    <property type="protein sequence ID" value="XP_038078190.1"/>
    <property type="gene ID" value="LOC119745719"/>
</dbReference>
<evidence type="ECO:0000256" key="5">
    <source>
        <dbReference type="PIRSR" id="PIRSR001430-2"/>
    </source>
</evidence>